<dbReference type="InterPro" id="IPR005178">
    <property type="entry name" value="Ostalpha/TMEM184C"/>
</dbReference>
<sequence>MGALMSLLSLIVPRAYSICLAVKIVFFSLGISHFTDLTVEMFGCEKAMLAKLSGSFFSVCPSLCRCPSPRVTKVRLRLVKWMLWQLPYSQTIYFFFEMYWTRAESDPIGLIYFGYAYLVLDLLNALSFLTAIYALTMLTKLVGDVLQPFNYKRKAATLLVFLVVLKVPGFFMTVLGNYGHFPCVPPYINSMMYAHTVVGLVHLCLIPLFGGLEYWQYHTLEFVSPISDKHHKHSHELIIHGQACVCIISEMNNVTKPPRRLSGTLPPIVLENKMALDPQYSSDEGQNNNDGVANLSAVVGR</sequence>
<feature type="transmembrane region" description="Helical" evidence="6">
    <location>
        <begin position="191"/>
        <end position="212"/>
    </location>
</feature>
<dbReference type="AlphaFoldDB" id="A0A0P4W8U2"/>
<evidence type="ECO:0000256" key="5">
    <source>
        <dbReference type="SAM" id="MobiDB-lite"/>
    </source>
</evidence>
<dbReference type="SMART" id="SM01417">
    <property type="entry name" value="Solute_trans_a"/>
    <property type="match status" value="1"/>
</dbReference>
<keyword evidence="4 6" id="KW-0472">Membrane</keyword>
<evidence type="ECO:0000256" key="3">
    <source>
        <dbReference type="ARBA" id="ARBA00022989"/>
    </source>
</evidence>
<dbReference type="Pfam" id="PF03619">
    <property type="entry name" value="Solute_trans_a"/>
    <property type="match status" value="1"/>
</dbReference>
<dbReference type="PANTHER" id="PTHR23423">
    <property type="entry name" value="ORGANIC SOLUTE TRANSPORTER-RELATED"/>
    <property type="match status" value="1"/>
</dbReference>
<evidence type="ECO:0000313" key="7">
    <source>
        <dbReference type="EMBL" id="JAI65004.1"/>
    </source>
</evidence>
<name>A0A0P4W8U2_SCYOL</name>
<keyword evidence="3 6" id="KW-1133">Transmembrane helix</keyword>
<proteinExistence type="predicted"/>
<evidence type="ECO:0000256" key="2">
    <source>
        <dbReference type="ARBA" id="ARBA00022692"/>
    </source>
</evidence>
<evidence type="ECO:0000256" key="1">
    <source>
        <dbReference type="ARBA" id="ARBA00004141"/>
    </source>
</evidence>
<feature type="transmembrane region" description="Helical" evidence="6">
    <location>
        <begin position="156"/>
        <end position="179"/>
    </location>
</feature>
<organism evidence="7">
    <name type="scientific">Scylla olivacea</name>
    <name type="common">Orange mud crab</name>
    <name type="synonym">Cancer olivacea</name>
    <dbReference type="NCBI Taxonomy" id="85551"/>
    <lineage>
        <taxon>Eukaryota</taxon>
        <taxon>Metazoa</taxon>
        <taxon>Ecdysozoa</taxon>
        <taxon>Arthropoda</taxon>
        <taxon>Crustacea</taxon>
        <taxon>Multicrustacea</taxon>
        <taxon>Malacostraca</taxon>
        <taxon>Eumalacostraca</taxon>
        <taxon>Eucarida</taxon>
        <taxon>Decapoda</taxon>
        <taxon>Pleocyemata</taxon>
        <taxon>Brachyura</taxon>
        <taxon>Eubrachyura</taxon>
        <taxon>Portunoidea</taxon>
        <taxon>Portunidae</taxon>
        <taxon>Portuninae</taxon>
        <taxon>Scylla</taxon>
    </lineage>
</organism>
<dbReference type="GO" id="GO:0016020">
    <property type="term" value="C:membrane"/>
    <property type="evidence" value="ECO:0007669"/>
    <property type="project" value="UniProtKB-SubCell"/>
</dbReference>
<feature type="region of interest" description="Disordered" evidence="5">
    <location>
        <begin position="279"/>
        <end position="301"/>
    </location>
</feature>
<evidence type="ECO:0000256" key="6">
    <source>
        <dbReference type="SAM" id="Phobius"/>
    </source>
</evidence>
<reference evidence="7" key="1">
    <citation type="submission" date="2015-09" db="EMBL/GenBank/DDBJ databases">
        <title>Scylla olivacea transcriptome.</title>
        <authorList>
            <person name="Ikhwanuddin M."/>
        </authorList>
    </citation>
    <scope>NUCLEOTIDE SEQUENCE</scope>
</reference>
<feature type="compositionally biased region" description="Polar residues" evidence="5">
    <location>
        <begin position="279"/>
        <end position="291"/>
    </location>
</feature>
<comment type="subcellular location">
    <subcellularLocation>
        <location evidence="1">Membrane</location>
        <topology evidence="1">Multi-pass membrane protein</topology>
    </subcellularLocation>
</comment>
<keyword evidence="2 6" id="KW-0812">Transmembrane</keyword>
<evidence type="ECO:0000256" key="4">
    <source>
        <dbReference type="ARBA" id="ARBA00023136"/>
    </source>
</evidence>
<accession>A0A0P4W8U2</accession>
<protein>
    <submittedName>
        <fullName evidence="7">Uncharacterized protein</fullName>
    </submittedName>
</protein>
<feature type="transmembrane region" description="Helical" evidence="6">
    <location>
        <begin position="78"/>
        <end position="96"/>
    </location>
</feature>
<dbReference type="EMBL" id="GDRN01063129">
    <property type="protein sequence ID" value="JAI65004.1"/>
    <property type="molecule type" value="Transcribed_RNA"/>
</dbReference>
<feature type="transmembrane region" description="Helical" evidence="6">
    <location>
        <begin position="108"/>
        <end position="135"/>
    </location>
</feature>